<reference evidence="12 13" key="1">
    <citation type="submission" date="2019-01" db="EMBL/GenBank/DDBJ databases">
        <title>Draft genome sequences of the type strains of six Macrococcus species.</title>
        <authorList>
            <person name="Mazhar S."/>
            <person name="Altermann E."/>
            <person name="Hill C."/>
            <person name="Mcauliffe O."/>
        </authorList>
    </citation>
    <scope>NUCLEOTIDE SEQUENCE [LARGE SCALE GENOMIC DNA]</scope>
    <source>
        <strain evidence="12 13">CCM4815</strain>
    </source>
</reference>
<dbReference type="InterPro" id="IPR020578">
    <property type="entry name" value="Aminotrans_V_PyrdxlP_BS"/>
</dbReference>
<evidence type="ECO:0000256" key="9">
    <source>
        <dbReference type="ARBA" id="ARBA00050776"/>
    </source>
</evidence>
<protein>
    <recommendedName>
        <fullName evidence="3">cysteine desulfurase</fullName>
        <ecNumber evidence="3">2.8.1.7</ecNumber>
    </recommendedName>
</protein>
<dbReference type="OrthoDB" id="9808002at2"/>
<keyword evidence="5" id="KW-0479">Metal-binding</keyword>
<dbReference type="FunFam" id="3.40.640.10:FF:000084">
    <property type="entry name" value="IscS-like cysteine desulfurase"/>
    <property type="match status" value="1"/>
</dbReference>
<evidence type="ECO:0000256" key="1">
    <source>
        <dbReference type="ARBA" id="ARBA00001933"/>
    </source>
</evidence>
<dbReference type="PROSITE" id="PS00595">
    <property type="entry name" value="AA_TRANSFER_CLASS_5"/>
    <property type="match status" value="1"/>
</dbReference>
<dbReference type="Gene3D" id="3.40.640.10">
    <property type="entry name" value="Type I PLP-dependent aspartate aminotransferase-like (Major domain)"/>
    <property type="match status" value="1"/>
</dbReference>
<comment type="similarity">
    <text evidence="2">Belongs to the class-V pyridoxal-phosphate-dependent aminotransferase family. NifS/IscS subfamily.</text>
</comment>
<evidence type="ECO:0000313" key="13">
    <source>
        <dbReference type="Proteomes" id="UP000294802"/>
    </source>
</evidence>
<dbReference type="EMBL" id="SCWB01000001">
    <property type="protein sequence ID" value="TDM13062.1"/>
    <property type="molecule type" value="Genomic_DNA"/>
</dbReference>
<evidence type="ECO:0000256" key="5">
    <source>
        <dbReference type="ARBA" id="ARBA00022723"/>
    </source>
</evidence>
<dbReference type="PANTHER" id="PTHR11601:SF34">
    <property type="entry name" value="CYSTEINE DESULFURASE"/>
    <property type="match status" value="1"/>
</dbReference>
<evidence type="ECO:0000256" key="10">
    <source>
        <dbReference type="RuleBase" id="RU004504"/>
    </source>
</evidence>
<evidence type="ECO:0000259" key="11">
    <source>
        <dbReference type="Pfam" id="PF00266"/>
    </source>
</evidence>
<evidence type="ECO:0000256" key="8">
    <source>
        <dbReference type="ARBA" id="ARBA00023014"/>
    </source>
</evidence>
<dbReference type="AlphaFoldDB" id="A0A4R6BX50"/>
<dbReference type="PANTHER" id="PTHR11601">
    <property type="entry name" value="CYSTEINE DESULFURYLASE FAMILY MEMBER"/>
    <property type="match status" value="1"/>
</dbReference>
<proteinExistence type="inferred from homology"/>
<dbReference type="EC" id="2.8.1.7" evidence="3"/>
<dbReference type="InterPro" id="IPR015421">
    <property type="entry name" value="PyrdxlP-dep_Trfase_major"/>
</dbReference>
<dbReference type="PIRSF" id="PIRSF005572">
    <property type="entry name" value="NifS"/>
    <property type="match status" value="1"/>
</dbReference>
<dbReference type="NCBIfam" id="NF002806">
    <property type="entry name" value="PRK02948.1"/>
    <property type="match status" value="1"/>
</dbReference>
<dbReference type="Pfam" id="PF00266">
    <property type="entry name" value="Aminotran_5"/>
    <property type="match status" value="1"/>
</dbReference>
<dbReference type="Gene3D" id="3.90.1150.10">
    <property type="entry name" value="Aspartate Aminotransferase, domain 1"/>
    <property type="match status" value="1"/>
</dbReference>
<keyword evidence="6" id="KW-0663">Pyridoxal phosphate</keyword>
<dbReference type="GO" id="GO:0046872">
    <property type="term" value="F:metal ion binding"/>
    <property type="evidence" value="ECO:0007669"/>
    <property type="project" value="UniProtKB-KW"/>
</dbReference>
<name>A0A4R6BX50_9STAP</name>
<keyword evidence="7" id="KW-0408">Iron</keyword>
<dbReference type="GO" id="GO:0051536">
    <property type="term" value="F:iron-sulfur cluster binding"/>
    <property type="evidence" value="ECO:0007669"/>
    <property type="project" value="UniProtKB-KW"/>
</dbReference>
<evidence type="ECO:0000256" key="7">
    <source>
        <dbReference type="ARBA" id="ARBA00023004"/>
    </source>
</evidence>
<evidence type="ECO:0000256" key="4">
    <source>
        <dbReference type="ARBA" id="ARBA00022679"/>
    </source>
</evidence>
<feature type="domain" description="Aminotransferase class V" evidence="11">
    <location>
        <begin position="3"/>
        <end position="364"/>
    </location>
</feature>
<comment type="cofactor">
    <cofactor evidence="1 10">
        <name>pyridoxal 5'-phosphate</name>
        <dbReference type="ChEBI" id="CHEBI:597326"/>
    </cofactor>
</comment>
<dbReference type="InterPro" id="IPR016454">
    <property type="entry name" value="Cysteine_dSase"/>
</dbReference>
<dbReference type="Gene3D" id="1.10.260.50">
    <property type="match status" value="1"/>
</dbReference>
<keyword evidence="8" id="KW-0411">Iron-sulfur</keyword>
<accession>A0A4R6BX50</accession>
<dbReference type="InterPro" id="IPR015422">
    <property type="entry name" value="PyrdxlP-dep_Trfase_small"/>
</dbReference>
<evidence type="ECO:0000256" key="2">
    <source>
        <dbReference type="ARBA" id="ARBA00006490"/>
    </source>
</evidence>
<organism evidence="12 13">
    <name type="scientific">Macrococcus lamae</name>
    <dbReference type="NCBI Taxonomy" id="198484"/>
    <lineage>
        <taxon>Bacteria</taxon>
        <taxon>Bacillati</taxon>
        <taxon>Bacillota</taxon>
        <taxon>Bacilli</taxon>
        <taxon>Bacillales</taxon>
        <taxon>Staphylococcaceae</taxon>
        <taxon>Macrococcus</taxon>
    </lineage>
</organism>
<evidence type="ECO:0000256" key="3">
    <source>
        <dbReference type="ARBA" id="ARBA00012239"/>
    </source>
</evidence>
<keyword evidence="13" id="KW-1185">Reference proteome</keyword>
<gene>
    <name evidence="12" type="ORF">ERX29_00220</name>
</gene>
<dbReference type="InterPro" id="IPR000192">
    <property type="entry name" value="Aminotrans_V_dom"/>
</dbReference>
<comment type="catalytic activity">
    <reaction evidence="9">
        <text>(sulfur carrier)-H + L-cysteine = (sulfur carrier)-SH + L-alanine</text>
        <dbReference type="Rhea" id="RHEA:43892"/>
        <dbReference type="Rhea" id="RHEA-COMP:14737"/>
        <dbReference type="Rhea" id="RHEA-COMP:14739"/>
        <dbReference type="ChEBI" id="CHEBI:29917"/>
        <dbReference type="ChEBI" id="CHEBI:35235"/>
        <dbReference type="ChEBI" id="CHEBI:57972"/>
        <dbReference type="ChEBI" id="CHEBI:64428"/>
        <dbReference type="EC" id="2.8.1.7"/>
    </reaction>
</comment>
<keyword evidence="4" id="KW-0808">Transferase</keyword>
<evidence type="ECO:0000313" key="12">
    <source>
        <dbReference type="EMBL" id="TDM13062.1"/>
    </source>
</evidence>
<dbReference type="GO" id="GO:0031071">
    <property type="term" value="F:cysteine desulfurase activity"/>
    <property type="evidence" value="ECO:0007669"/>
    <property type="project" value="UniProtKB-EC"/>
</dbReference>
<sequence length="384" mass="42766">MQVYADYSATTPVSPQVIEEMMDVYHHSYGNPSSIHQTGRQARQIIDQSRREIAGLLNALPKEILFTSGATESNNTAIKGAVYKNQHLGRHLITTSIEHHSVLHVFQYLEKHGFEVTYLPVGAGGVIDITDLKHALRPDTILVSVMFGNNEVGTIQPVDEIGELLARHQAIFHVDAVQTVGHLPIDVKELKVDLLSLTAHKFFGPKGIGLLYIKDGTSIEFSQLGGSQEMKRRAGTENVPLIKGMAAALKEASEHLDVHNIRLMQLKEYFLHSLQQRDIPFEMNGDKNMQLSHITNLYFPFSDVEIMLTLLDMAGVYVSSGSACTAGSIEPSHVLSAMFGENPRTKRSIRFSFSHDMTEDQLDYIADQLLKIYELNKERSGLNG</sequence>
<dbReference type="Proteomes" id="UP000294802">
    <property type="component" value="Unassembled WGS sequence"/>
</dbReference>
<comment type="caution">
    <text evidence="12">The sequence shown here is derived from an EMBL/GenBank/DDBJ whole genome shotgun (WGS) entry which is preliminary data.</text>
</comment>
<evidence type="ECO:0000256" key="6">
    <source>
        <dbReference type="ARBA" id="ARBA00022898"/>
    </source>
</evidence>
<dbReference type="InterPro" id="IPR015424">
    <property type="entry name" value="PyrdxlP-dep_Trfase"/>
</dbReference>
<dbReference type="RefSeq" id="WP_133442666.1">
    <property type="nucleotide sequence ID" value="NZ_SCWB01000001.1"/>
</dbReference>
<dbReference type="SUPFAM" id="SSF53383">
    <property type="entry name" value="PLP-dependent transferases"/>
    <property type="match status" value="1"/>
</dbReference>